<evidence type="ECO:0000313" key="6">
    <source>
        <dbReference type="Proteomes" id="UP000295096"/>
    </source>
</evidence>
<dbReference type="InterPro" id="IPR027417">
    <property type="entry name" value="P-loop_NTPase"/>
</dbReference>
<dbReference type="GO" id="GO:0016887">
    <property type="term" value="F:ATP hydrolysis activity"/>
    <property type="evidence" value="ECO:0007669"/>
    <property type="project" value="InterPro"/>
</dbReference>
<name>A0A4R5QH32_9PROT</name>
<dbReference type="PANTHER" id="PTHR42781:SF4">
    <property type="entry name" value="SPERMIDINE_PUTRESCINE IMPORT ATP-BINDING PROTEIN POTA"/>
    <property type="match status" value="1"/>
</dbReference>
<evidence type="ECO:0000256" key="1">
    <source>
        <dbReference type="ARBA" id="ARBA00022448"/>
    </source>
</evidence>
<accession>A0A4R5QH32</accession>
<reference evidence="5 6" key="1">
    <citation type="journal article" date="2016" name="J. Microbiol.">
        <title>Dankookia rubra gen. nov., sp. nov., an alphaproteobacterium isolated from sediment of a shallow stream.</title>
        <authorList>
            <person name="Kim W.H."/>
            <person name="Kim D.H."/>
            <person name="Kang K."/>
            <person name="Ahn T.Y."/>
        </authorList>
    </citation>
    <scope>NUCLEOTIDE SEQUENCE [LARGE SCALE GENOMIC DNA]</scope>
    <source>
        <strain evidence="5 6">JCM30602</strain>
    </source>
</reference>
<dbReference type="PROSITE" id="PS00211">
    <property type="entry name" value="ABC_TRANSPORTER_1"/>
    <property type="match status" value="1"/>
</dbReference>
<organism evidence="5 6">
    <name type="scientific">Dankookia rubra</name>
    <dbReference type="NCBI Taxonomy" id="1442381"/>
    <lineage>
        <taxon>Bacteria</taxon>
        <taxon>Pseudomonadati</taxon>
        <taxon>Pseudomonadota</taxon>
        <taxon>Alphaproteobacteria</taxon>
        <taxon>Acetobacterales</taxon>
        <taxon>Roseomonadaceae</taxon>
        <taxon>Dankookia</taxon>
    </lineage>
</organism>
<gene>
    <name evidence="5" type="ORF">E2C06_14935</name>
</gene>
<feature type="domain" description="ABC transporter" evidence="4">
    <location>
        <begin position="3"/>
        <end position="237"/>
    </location>
</feature>
<keyword evidence="2" id="KW-0547">Nucleotide-binding</keyword>
<evidence type="ECO:0000256" key="2">
    <source>
        <dbReference type="ARBA" id="ARBA00022741"/>
    </source>
</evidence>
<dbReference type="SMART" id="SM00382">
    <property type="entry name" value="AAA"/>
    <property type="match status" value="1"/>
</dbReference>
<comment type="caution">
    <text evidence="5">The sequence shown here is derived from an EMBL/GenBank/DDBJ whole genome shotgun (WGS) entry which is preliminary data.</text>
</comment>
<keyword evidence="1" id="KW-0813">Transport</keyword>
<dbReference type="InterPro" id="IPR017871">
    <property type="entry name" value="ABC_transporter-like_CS"/>
</dbReference>
<dbReference type="OrthoDB" id="9802264at2"/>
<dbReference type="Proteomes" id="UP000295096">
    <property type="component" value="Unassembled WGS sequence"/>
</dbReference>
<dbReference type="InterPro" id="IPR003593">
    <property type="entry name" value="AAA+_ATPase"/>
</dbReference>
<dbReference type="GO" id="GO:0005524">
    <property type="term" value="F:ATP binding"/>
    <property type="evidence" value="ECO:0007669"/>
    <property type="project" value="UniProtKB-KW"/>
</dbReference>
<dbReference type="InterPro" id="IPR003439">
    <property type="entry name" value="ABC_transporter-like_ATP-bd"/>
</dbReference>
<dbReference type="RefSeq" id="WP_133289406.1">
    <property type="nucleotide sequence ID" value="NZ_SMSJ01000017.1"/>
</dbReference>
<dbReference type="FunFam" id="3.40.50.300:FF:000425">
    <property type="entry name" value="Probable ABC transporter, ATP-binding subunit"/>
    <property type="match status" value="1"/>
</dbReference>
<dbReference type="AlphaFoldDB" id="A0A4R5QH32"/>
<evidence type="ECO:0000259" key="4">
    <source>
        <dbReference type="PROSITE" id="PS50893"/>
    </source>
</evidence>
<keyword evidence="3 5" id="KW-0067">ATP-binding</keyword>
<dbReference type="EMBL" id="SMSJ01000017">
    <property type="protein sequence ID" value="TDH61827.1"/>
    <property type="molecule type" value="Genomic_DNA"/>
</dbReference>
<dbReference type="Gene3D" id="3.40.50.300">
    <property type="entry name" value="P-loop containing nucleotide triphosphate hydrolases"/>
    <property type="match status" value="1"/>
</dbReference>
<dbReference type="PROSITE" id="PS50893">
    <property type="entry name" value="ABC_TRANSPORTER_2"/>
    <property type="match status" value="1"/>
</dbReference>
<sequence length="367" mass="38886">MTLAVSGLVRRFGDTTALDGVSLALGEGEFVAVLGPSGSGKSTLLRALAGLEGADAGEIRIAGRDMAGIPARERQIGVVFQNYALFRHMTVFENVAFGLRVRPRAARPARAELARQVRELLALVQIPELERRYPDQISGGQRQRVALARALAISPRLLLLDEPFGALDALVRREVRRWLRGLHDRLGLTTLLVTHDQEEAMELADRVAVMERGRLVQFDAPPALLAAPASPFVAGFIGHATRLEGKVQDGVLRFGTLPLPALRVALPDGRATAYLRPREVVALPGAGGAMVQLVRATAEGELRLVVQASGLALDAVLGEAAPGWPARGAPCRLHVVAAQVFAADGTRALGQPSAPAPVACRAGTEGV</sequence>
<evidence type="ECO:0000256" key="3">
    <source>
        <dbReference type="ARBA" id="ARBA00022840"/>
    </source>
</evidence>
<dbReference type="PANTHER" id="PTHR42781">
    <property type="entry name" value="SPERMIDINE/PUTRESCINE IMPORT ATP-BINDING PROTEIN POTA"/>
    <property type="match status" value="1"/>
</dbReference>
<proteinExistence type="predicted"/>
<evidence type="ECO:0000313" key="5">
    <source>
        <dbReference type="EMBL" id="TDH61827.1"/>
    </source>
</evidence>
<dbReference type="InterPro" id="IPR050093">
    <property type="entry name" value="ABC_SmlMolc_Importer"/>
</dbReference>
<keyword evidence="6" id="KW-1185">Reference proteome</keyword>
<protein>
    <submittedName>
        <fullName evidence="5">ATP-binding cassette domain-containing protein</fullName>
    </submittedName>
</protein>
<dbReference type="Pfam" id="PF00005">
    <property type="entry name" value="ABC_tran"/>
    <property type="match status" value="1"/>
</dbReference>
<dbReference type="SUPFAM" id="SSF52540">
    <property type="entry name" value="P-loop containing nucleoside triphosphate hydrolases"/>
    <property type="match status" value="1"/>
</dbReference>
<dbReference type="GO" id="GO:0015697">
    <property type="term" value="P:quaternary ammonium group transport"/>
    <property type="evidence" value="ECO:0007669"/>
    <property type="project" value="UniProtKB-ARBA"/>
</dbReference>